<dbReference type="GO" id="GO:0006896">
    <property type="term" value="P:Golgi to vacuole transport"/>
    <property type="evidence" value="ECO:0007669"/>
    <property type="project" value="TreeGrafter"/>
</dbReference>
<dbReference type="GO" id="GO:0005829">
    <property type="term" value="C:cytosol"/>
    <property type="evidence" value="ECO:0007669"/>
    <property type="project" value="GOC"/>
</dbReference>
<evidence type="ECO:0000256" key="5">
    <source>
        <dbReference type="ARBA" id="ARBA00023034"/>
    </source>
</evidence>
<dbReference type="Pfam" id="PF20655">
    <property type="entry name" value="Vps52_C"/>
    <property type="match status" value="2"/>
</dbReference>
<dbReference type="PANTHER" id="PTHR14190">
    <property type="entry name" value="SUPPRESSOR OF ACTIN MUTATIONS 2/VACUOLAR PROTEIN SORTING 52"/>
    <property type="match status" value="1"/>
</dbReference>
<feature type="domain" description="Vps52 coiled-coil" evidence="6">
    <location>
        <begin position="469"/>
        <end position="640"/>
    </location>
</feature>
<accession>A0A0S4JNN4</accession>
<evidence type="ECO:0000256" key="1">
    <source>
        <dbReference type="ARBA" id="ARBA00004601"/>
    </source>
</evidence>
<reference evidence="9" key="1">
    <citation type="submission" date="2015-09" db="EMBL/GenBank/DDBJ databases">
        <authorList>
            <consortium name="Pathogen Informatics"/>
        </authorList>
    </citation>
    <scope>NUCLEOTIDE SEQUENCE [LARGE SCALE GENOMIC DNA]</scope>
    <source>
        <strain evidence="9">Lake Konstanz</strain>
    </source>
</reference>
<evidence type="ECO:0000313" key="9">
    <source>
        <dbReference type="Proteomes" id="UP000051952"/>
    </source>
</evidence>
<keyword evidence="9" id="KW-1185">Reference proteome</keyword>
<dbReference type="AlphaFoldDB" id="A0A0S4JNN4"/>
<evidence type="ECO:0000313" key="8">
    <source>
        <dbReference type="EMBL" id="CUG91760.1"/>
    </source>
</evidence>
<proteinExistence type="inferred from homology"/>
<dbReference type="OMA" id="GHQASAC"/>
<dbReference type="OrthoDB" id="19482at2759"/>
<evidence type="ECO:0000256" key="2">
    <source>
        <dbReference type="ARBA" id="ARBA00008180"/>
    </source>
</evidence>
<dbReference type="PANTHER" id="PTHR14190:SF7">
    <property type="entry name" value="VACUOLAR PROTEIN SORTING-ASSOCIATED PROTEIN 52 HOMOLOG"/>
    <property type="match status" value="1"/>
</dbReference>
<dbReference type="InterPro" id="IPR048361">
    <property type="entry name" value="Vps52_C"/>
</dbReference>
<evidence type="ECO:0000259" key="6">
    <source>
        <dbReference type="Pfam" id="PF04129"/>
    </source>
</evidence>
<evidence type="ECO:0000259" key="7">
    <source>
        <dbReference type="Pfam" id="PF20655"/>
    </source>
</evidence>
<organism evidence="8 9">
    <name type="scientific">Bodo saltans</name>
    <name type="common">Flagellated protozoan</name>
    <dbReference type="NCBI Taxonomy" id="75058"/>
    <lineage>
        <taxon>Eukaryota</taxon>
        <taxon>Discoba</taxon>
        <taxon>Euglenozoa</taxon>
        <taxon>Kinetoplastea</taxon>
        <taxon>Metakinetoplastina</taxon>
        <taxon>Eubodonida</taxon>
        <taxon>Bodonidae</taxon>
        <taxon>Bodo</taxon>
    </lineage>
</organism>
<dbReference type="GO" id="GO:0015031">
    <property type="term" value="P:protein transport"/>
    <property type="evidence" value="ECO:0007669"/>
    <property type="project" value="UniProtKB-KW"/>
</dbReference>
<feature type="domain" description="Vps52 C-terminal" evidence="7">
    <location>
        <begin position="878"/>
        <end position="983"/>
    </location>
</feature>
<dbReference type="EMBL" id="CYKH01001965">
    <property type="protein sequence ID" value="CUG91760.1"/>
    <property type="molecule type" value="Genomic_DNA"/>
</dbReference>
<keyword evidence="5" id="KW-0333">Golgi apparatus</keyword>
<sequence length="1224" mass="136267">MVSLREEFLKSKSSLAAFTVLLRGFSDHISSFVPGSCEKIPPAVCLCVGAMIMRVFCHSTRCCEVVASAGMSRAMGESLGKVLWTIGHQASACNYHIPAIVRGLSFIVCRFVASQLSISLPAVSLGHLSFVAPQRATQLENSLIGYLTLTSSNTFGSESVFSLDNLRGDVEKQLLSHVSSLPHLPCLVSDAIEEVFLIPNLDSVSSRDFATTFKRLLASDHPFVPRRFVDRLIRVELAPFEDSIRHLPFLMADLLERFMTTDGDGHSPDLQQSRLLPVVQLFVSDLLNVLPSVSPRDFVSFCELATRVPHCFSAVVSGNFPESNILTQQFLKWLLTESTYYLELKDVGSSGEKRIPLLFWPSGLVHLLTVDSSFSPQLAKRGWSPHQQDVTEIAFRREAFEHLGSILAEMEVCSDALQDFATDSVELNHFTDEFIDQALTLPNSSRDDEPKERESCDDFVQAFLGHDSSVGKLYTQVQDSRVTLGDVENILVTFLDRIAAVRNEIGNLREQSSRRATMLENSSAVEKIVSEVVTHLVVPPDVVHIVSNAESCIELGPQFRHALKILHGILQDRCGGHQSTDSLGSSLSGRAVKVVLPETLAFRELIGVPEDLAVLACSRIKVAFDEKLSVLKRPRTNIAVQQEHIVGPLHPFIRFVRVVIPLLRRSASFWKHNSDANPANIHPPPPAPNFHYTVVRKLYAEMRLSYVDVMRVTYFQNISRYLMQLKKLEEGSSSSQGWSLFSARQTAFTLPPLTDIGAKLSPGDFGMGRRQKILETLLTHPVVPIIATSKGQQLMYEETFRSVNVILCDVVTREFLFTFDFFGGDDTIYAEVFRPVVQYIIDYVAEMLLQVSALFETEVARRDRTLSHSHFGNMKFSCSNTDVVGLLTLIRMCHVFRMHMRCIRRLDCLNGFYDSLLELLWPAFKRALGIQIDSMRSLSAGGMMKFLSQLRAPVERLAAVHPITLRYAEFTAAIISLAIPMKVDATTARSSGLPPVAEDGADSTDHLVALRANLSILRIEFMRVIGTVVSELAREGPPLMKALSAATMVNNLYHVVTIWSLTPPLVIAFESDNVLSERIVSSDSVDSSADFVALSAQLNAARSQFVEQLLRLVFPWLIAVTRGTCSTVDAVTGAKNFYDAWQESFATAYRHIQTVLAHPKNQQETLPQFCMQLLLYNTRSHSHLAQLVDSALLKTMLVTNQQIIKFVGTFAHLEISSPVDSLEM</sequence>
<name>A0A0S4JNN4_BODSA</name>
<dbReference type="GO" id="GO:0042147">
    <property type="term" value="P:retrograde transport, endosome to Golgi"/>
    <property type="evidence" value="ECO:0007669"/>
    <property type="project" value="TreeGrafter"/>
</dbReference>
<dbReference type="Pfam" id="PF04129">
    <property type="entry name" value="Vps52_CC"/>
    <property type="match status" value="1"/>
</dbReference>
<dbReference type="GO" id="GO:0000938">
    <property type="term" value="C:GARP complex"/>
    <property type="evidence" value="ECO:0007669"/>
    <property type="project" value="TreeGrafter"/>
</dbReference>
<dbReference type="InterPro" id="IPR007258">
    <property type="entry name" value="Vps52"/>
</dbReference>
<gene>
    <name evidence="8" type="ORF">BSAL_33930</name>
</gene>
<evidence type="ECO:0000256" key="3">
    <source>
        <dbReference type="ARBA" id="ARBA00022448"/>
    </source>
</evidence>
<dbReference type="GO" id="GO:0019905">
    <property type="term" value="F:syntaxin binding"/>
    <property type="evidence" value="ECO:0007669"/>
    <property type="project" value="TreeGrafter"/>
</dbReference>
<evidence type="ECO:0000256" key="4">
    <source>
        <dbReference type="ARBA" id="ARBA00022927"/>
    </source>
</evidence>
<dbReference type="Proteomes" id="UP000051952">
    <property type="component" value="Unassembled WGS sequence"/>
</dbReference>
<keyword evidence="4" id="KW-0653">Protein transport</keyword>
<comment type="subcellular location">
    <subcellularLocation>
        <location evidence="1">Golgi apparatus</location>
        <location evidence="1">trans-Golgi network</location>
    </subcellularLocation>
</comment>
<protein>
    <submittedName>
        <fullName evidence="8">GPI-anchored surface protein, putative</fullName>
    </submittedName>
</protein>
<comment type="similarity">
    <text evidence="2">Belongs to the VPS52 family.</text>
</comment>
<feature type="domain" description="Vps52 C-terminal" evidence="7">
    <location>
        <begin position="712"/>
        <end position="848"/>
    </location>
</feature>
<keyword evidence="3" id="KW-0813">Transport</keyword>
<dbReference type="VEuPathDB" id="TriTrypDB:BSAL_33930"/>
<dbReference type="InterPro" id="IPR048319">
    <property type="entry name" value="Vps52_CC"/>
</dbReference>
<dbReference type="GO" id="GO:0032456">
    <property type="term" value="P:endocytic recycling"/>
    <property type="evidence" value="ECO:0007669"/>
    <property type="project" value="TreeGrafter"/>
</dbReference>